<evidence type="ECO:0000256" key="1">
    <source>
        <dbReference type="SAM" id="MobiDB-lite"/>
    </source>
</evidence>
<organism evidence="2">
    <name type="scientific">uncultured Caudovirales phage</name>
    <dbReference type="NCBI Taxonomy" id="2100421"/>
    <lineage>
        <taxon>Viruses</taxon>
        <taxon>Duplodnaviria</taxon>
        <taxon>Heunggongvirae</taxon>
        <taxon>Uroviricota</taxon>
        <taxon>Caudoviricetes</taxon>
        <taxon>Peduoviridae</taxon>
        <taxon>Maltschvirus</taxon>
        <taxon>Maltschvirus maltsch</taxon>
    </lineage>
</organism>
<protein>
    <submittedName>
        <fullName evidence="2">Uncharacterized protein</fullName>
    </submittedName>
</protein>
<feature type="compositionally biased region" description="Polar residues" evidence="1">
    <location>
        <begin position="648"/>
        <end position="658"/>
    </location>
</feature>
<name>A0A6J5NNK9_9CAUD</name>
<dbReference type="EMBL" id="LR796670">
    <property type="protein sequence ID" value="CAB4159306.1"/>
    <property type="molecule type" value="Genomic_DNA"/>
</dbReference>
<evidence type="ECO:0000313" key="2">
    <source>
        <dbReference type="EMBL" id="CAB4159306.1"/>
    </source>
</evidence>
<feature type="region of interest" description="Disordered" evidence="1">
    <location>
        <begin position="645"/>
        <end position="664"/>
    </location>
</feature>
<sequence length="664" mass="73675">MAQSRFVSLTSYCVVEYQFEPLGSTNFYSEDFVLVENPIVNCHQIFNDDSSYNVTKNIKDLTVVPIGPNTFAYLDSEKNPDYLTYNSELVSTPITGYNVVMDKVRFHFVAGFDFDNFVALILQVAHTENDGKSNIFANILLAPETISEVISFNPKPLFLSNAVFDRYIDILVPSIKNINEEYRLNPIPSLTFAGVITPNDVSSTGFIYNNPISIGLGECERKKVINTNTSTTYDSYDVSEFYSASLSQSNEFDTVGTYIGESLVGDYIEFYLTFNSGFPEELISILNRRNPTDDWIIVHQLSIFEQVGTAFINTSRMVFFQEDSYDEPNIVRPVLKNANEAVSMSIEYIARLTNRRNGEQIIREGNFTLISPKKYGKKLINIPLLDKPQSQKVYNKIVKSAIDSTPLFIEPPKIGRPVSGATTQSTTTEVIRTEYIPIFFTNNNISVSNVNSTIKTSDATEEVIFGPGKLRFVLAPFDTILKLKVFTNTTSTSGNALVPLDLNVNAPKYRLVFETTSGKVAIDNSNDSKQENLSTGQLAFNISKKDSESIVQSVSRTVYLVSVSQDGRETLMYSGEWRKANEQADVDAAIDQAKKDAIASKNTTEILSQIKNKLDNITAATAASTNPSLSSQQDVGVASIVNKFGTPNAKSIQPNTRNAGKKSS</sequence>
<reference evidence="2" key="1">
    <citation type="submission" date="2020-04" db="EMBL/GenBank/DDBJ databases">
        <authorList>
            <person name="Chiriac C."/>
            <person name="Salcher M."/>
            <person name="Ghai R."/>
            <person name="Kavagutti S V."/>
        </authorList>
    </citation>
    <scope>NUCLEOTIDE SEQUENCE</scope>
</reference>
<proteinExistence type="predicted"/>
<accession>A0A6J5NNK9</accession>
<gene>
    <name evidence="2" type="ORF">UFOVP699_85</name>
</gene>